<feature type="coiled-coil region" evidence="1">
    <location>
        <begin position="564"/>
        <end position="594"/>
    </location>
</feature>
<evidence type="ECO:0000256" key="1">
    <source>
        <dbReference type="SAM" id="Coils"/>
    </source>
</evidence>
<sequence length="931" mass="108357">SGAIPINYLSEEFIKAQFLLQSHGSSSAFRLENLFTLRTPRHADQFNRACNDQKPISLYVDIIQYATQNKISLDELFASGFDNLETFDGLLMDSNLSGQLQFLRDVQVQQPNQMQQQIILECAVATGVPMVTECGNVELSRANLPLAYDSYAVIPKDSCIVKNSQLQYNQSVFNTQYKLFAKERILPTRLLMVHFDLSIQKDQTDCQICKHCVEKKISKQQYFNRAELSSQVQQKVCTAEVFCKNDQLALCTDCDRLLHVGLLQTHQRTDVNHQVKFDLCKLHQEPLRFFDSQAKRFYCQKCVAVQQKSSLQNVDELYFELQKDFQQQISTLDLQNMVHGQCSKLNQSLAQIDEFSTQCEQLLISYFKQMVKQLQLVSQTFTQQVLGQDIELLKHAKYLEQLQQFMVKNQQVMSTNEFVLAHGVFKQALQQSNLQLNFTQDCTDQFMIGLEKQISDLQQQFKQQPSAHMALIDQVIDQFMAQRLYGVFGRSARSEPFYLRAGEQNQLVFKQLQQQKLNSKLPNNQKEVEFNQSETLKLFTQISMNDQLLSFADQTPAYLAVQQRSKQMREKRMLEEQQKQLLQQQLDEQQQKDEMKMQLTQKPDQQQQEFVLGEQKILTAQQREEMFNTLVNVQQKVKSPKKLLKTEYLDQIFNDRKDQPSSSKILHGFTSQTQEINKQLNDVRFHPVNSLFDQSIRNAKRNPDARWSAVKDEEVLNFTHQNEKDIDQKINKIADIPQQKNQDLQFTQQVEPDLLQKVELSSQFDRLNSLYKIKEKNVQIPTLALQQAEISQQQAEQLLIYSLHALAKSRGFPKLKLLEPQLVLDRQFGNKFSSILQACQGKPVLLILQLSGDEKKQVAIQIFENFGEKTFDGKWNGYVDLQKNEIVECAIEIQKKFWKCGGFYIYKDFANVEFEDKMWVVETVDVFCFEW</sequence>
<organism evidence="2">
    <name type="scientific">Trepomonas sp. PC1</name>
    <dbReference type="NCBI Taxonomy" id="1076344"/>
    <lineage>
        <taxon>Eukaryota</taxon>
        <taxon>Metamonada</taxon>
        <taxon>Diplomonadida</taxon>
        <taxon>Hexamitidae</taxon>
        <taxon>Hexamitinae</taxon>
        <taxon>Trepomonas</taxon>
    </lineage>
</organism>
<evidence type="ECO:0000313" key="2">
    <source>
        <dbReference type="EMBL" id="JAP96209.1"/>
    </source>
</evidence>
<keyword evidence="1" id="KW-0175">Coiled coil</keyword>
<accession>A0A146KM41</accession>
<gene>
    <name evidence="2" type="ORF">TPC1_10528</name>
</gene>
<reference evidence="2" key="1">
    <citation type="submission" date="2015-07" db="EMBL/GenBank/DDBJ databases">
        <title>Adaptation to a free-living lifestyle via gene acquisitions in the diplomonad Trepomonas sp. PC1.</title>
        <authorList>
            <person name="Xu F."/>
            <person name="Jerlstrom-Hultqvist J."/>
            <person name="Kolisko M."/>
            <person name="Simpson A.G.B."/>
            <person name="Roger A.J."/>
            <person name="Svard S.G."/>
            <person name="Andersson J.O."/>
        </authorList>
    </citation>
    <scope>NUCLEOTIDE SEQUENCE</scope>
    <source>
        <strain evidence="2">PC1</strain>
    </source>
</reference>
<feature type="non-terminal residue" evidence="2">
    <location>
        <position position="1"/>
    </location>
</feature>
<dbReference type="EMBL" id="GDID01000397">
    <property type="protein sequence ID" value="JAP96209.1"/>
    <property type="molecule type" value="Transcribed_RNA"/>
</dbReference>
<protein>
    <submittedName>
        <fullName evidence="2">Uncharacterized protein</fullName>
    </submittedName>
</protein>
<dbReference type="AlphaFoldDB" id="A0A146KM41"/>
<name>A0A146KM41_9EUKA</name>
<proteinExistence type="predicted"/>